<evidence type="ECO:0008006" key="3">
    <source>
        <dbReference type="Google" id="ProtNLM"/>
    </source>
</evidence>
<gene>
    <name evidence="1" type="ORF">GCM10010909_18250</name>
</gene>
<accession>A0ABQ6A4P9</accession>
<protein>
    <recommendedName>
        <fullName evidence="3">Phenol hydroxylase</fullName>
    </recommendedName>
</protein>
<dbReference type="Pfam" id="PF06099">
    <property type="entry name" value="Phenol_hyd_sub"/>
    <property type="match status" value="1"/>
</dbReference>
<name>A0ABQ6A4P9_9PROT</name>
<dbReference type="InterPro" id="IPR010353">
    <property type="entry name" value="DmpK"/>
</dbReference>
<dbReference type="EMBL" id="BSOS01000058">
    <property type="protein sequence ID" value="GLR67144.1"/>
    <property type="molecule type" value="Genomic_DNA"/>
</dbReference>
<dbReference type="Proteomes" id="UP001156641">
    <property type="component" value="Unassembled WGS sequence"/>
</dbReference>
<comment type="caution">
    <text evidence="1">The sequence shown here is derived from an EMBL/GenBank/DDBJ whole genome shotgun (WGS) entry which is preliminary data.</text>
</comment>
<evidence type="ECO:0000313" key="1">
    <source>
        <dbReference type="EMBL" id="GLR67144.1"/>
    </source>
</evidence>
<organism evidence="1 2">
    <name type="scientific">Acidocella aquatica</name>
    <dbReference type="NCBI Taxonomy" id="1922313"/>
    <lineage>
        <taxon>Bacteria</taxon>
        <taxon>Pseudomonadati</taxon>
        <taxon>Pseudomonadota</taxon>
        <taxon>Alphaproteobacteria</taxon>
        <taxon>Acetobacterales</taxon>
        <taxon>Acidocellaceae</taxon>
        <taxon>Acidocella</taxon>
    </lineage>
</organism>
<proteinExistence type="predicted"/>
<evidence type="ECO:0000313" key="2">
    <source>
        <dbReference type="Proteomes" id="UP001156641"/>
    </source>
</evidence>
<keyword evidence="2" id="KW-1185">Reference proteome</keyword>
<dbReference type="RefSeq" id="WP_284257868.1">
    <property type="nucleotide sequence ID" value="NZ_BSOS01000058.1"/>
</dbReference>
<reference evidence="2" key="1">
    <citation type="journal article" date="2019" name="Int. J. Syst. Evol. Microbiol.">
        <title>The Global Catalogue of Microorganisms (GCM) 10K type strain sequencing project: providing services to taxonomists for standard genome sequencing and annotation.</title>
        <authorList>
            <consortium name="The Broad Institute Genomics Platform"/>
            <consortium name="The Broad Institute Genome Sequencing Center for Infectious Disease"/>
            <person name="Wu L."/>
            <person name="Ma J."/>
        </authorList>
    </citation>
    <scope>NUCLEOTIDE SEQUENCE [LARGE SCALE GENOMIC DNA]</scope>
    <source>
        <strain evidence="2">NBRC 112502</strain>
    </source>
</reference>
<sequence length="101" mass="11021">MGNQELPERAPRLRSPNSSQAYARVLGTRAGKFVEFEFSLGDGDLAVELILPLLAFTEFCKDRQVILLPPAEAIAADLARLAWRAGQPGLLRRPEEDASGS</sequence>